<dbReference type="SMART" id="SM00862">
    <property type="entry name" value="Trans_reg_C"/>
    <property type="match status" value="1"/>
</dbReference>
<dbReference type="RefSeq" id="WP_150489913.1">
    <property type="nucleotide sequence ID" value="NZ_BMUV01000002.1"/>
</dbReference>
<dbReference type="SMART" id="SM00028">
    <property type="entry name" value="TPR"/>
    <property type="match status" value="4"/>
</dbReference>
<evidence type="ECO:0000256" key="1">
    <source>
        <dbReference type="ARBA" id="ARBA00005820"/>
    </source>
</evidence>
<dbReference type="GO" id="GO:0043531">
    <property type="term" value="F:ADP binding"/>
    <property type="evidence" value="ECO:0007669"/>
    <property type="project" value="InterPro"/>
</dbReference>
<evidence type="ECO:0000256" key="4">
    <source>
        <dbReference type="ARBA" id="ARBA00023125"/>
    </source>
</evidence>
<dbReference type="InterPro" id="IPR016032">
    <property type="entry name" value="Sig_transdc_resp-reg_C-effctor"/>
</dbReference>
<sequence>MRFGLLGPLEVTRAGHPVGLGPAKQRLLLATLLSRPSETVPAAVLEAALWGEDPPVSAPANLRTYVRGLRCALGGGGPWEGMPRTRGGYLLRVGPGRRDVDLFEAAAARGRRALTLGDSALACEELAGGLGLWRGAVLEGLPLPDVLVRWASGVEERRCLAEEDYGQALLAEGRFPEAVALMRRLVGRHPLRQRAWGHLMLGLHRAGDVAEALETYRRAREVLVRETGLEPGSELRRLHEEVLGRSPLPAPVPAPAPAVPRQLPVVTNDFVGREAALAVLDSCPGRQDASPATAAVTAVSGMAGVGKTALVLHWAHRAAGRFPDGQLHVNLRGYDEEGALPAADALQVFIEALGVPRSRIPPGVQARTGLYRSLLASRRVLVVLDNARDSAHVRPLLPGAGHSVVVVTSRERLQGLVTAEGARPLPLDVLTERESTGLLARRLGPRVEAEPAATAEIVAATGRLPLALAVVAARMAGHPSFPLRAFAEELRPAGALLDALEDGDARRVLSWSCHALTEEAARLFRLLGLHPGPDLTADAAAALAGCPERPVRPLLRELTRLHLLTEQAPGRYLFHDLLRAYAAELVRTVEPPRERRAARERLYDHYLHRAHAAAVLLQPQWPAVTPVAPLPSHGGGHAQDAGAALAWFTAEHQVLLRTVSQAAGHGFGTYSWQLAWALTAYLAPHGLWQDQRTVQETALAAAERTGDPVGQAMACRLLARADSRLGNPEAAEDRLRRALGLYAELGDATGQAQTLHNYVELCHMAGRPAEALRHGREALRLHRLAGNHDGEARTLNAIGWLYAVQGDHGRAIEHCSQALDRQRQAGDRNGQAATLDSLGFAYHHLARYDRAVASYDEAVALFRASADRYHEAETLARLGDTLTATGDTARAEEVWLRAAAIFDTLRDPEAGAVRERIARLREGGPGREG</sequence>
<reference evidence="9 10" key="1">
    <citation type="submission" date="2017-09" db="EMBL/GenBank/DDBJ databases">
        <authorList>
            <person name="Lee N."/>
            <person name="Cho B.-K."/>
        </authorList>
    </citation>
    <scope>NUCLEOTIDE SEQUENCE [LARGE SCALE GENOMIC DNA]</scope>
    <source>
        <strain evidence="9 10">ATCC 12769</strain>
    </source>
</reference>
<evidence type="ECO:0000313" key="9">
    <source>
        <dbReference type="EMBL" id="QEU74612.1"/>
    </source>
</evidence>
<dbReference type="KEGG" id="snk:CP967_23805"/>
<feature type="DNA-binding region" description="OmpR/PhoB-type" evidence="7">
    <location>
        <begin position="1"/>
        <end position="93"/>
    </location>
</feature>
<dbReference type="Gene3D" id="3.40.50.300">
    <property type="entry name" value="P-loop containing nucleotide triphosphate hydrolases"/>
    <property type="match status" value="1"/>
</dbReference>
<dbReference type="GO" id="GO:0000160">
    <property type="term" value="P:phosphorelay signal transduction system"/>
    <property type="evidence" value="ECO:0007669"/>
    <property type="project" value="UniProtKB-KW"/>
</dbReference>
<feature type="repeat" description="TPR" evidence="6">
    <location>
        <begin position="832"/>
        <end position="865"/>
    </location>
</feature>
<dbReference type="EMBL" id="CP023702">
    <property type="protein sequence ID" value="QEU74612.1"/>
    <property type="molecule type" value="Genomic_DNA"/>
</dbReference>
<protein>
    <submittedName>
        <fullName evidence="9">SARP family transcriptional regulator</fullName>
    </submittedName>
</protein>
<dbReference type="PANTHER" id="PTHR35807:SF1">
    <property type="entry name" value="TRANSCRIPTIONAL REGULATOR REDD"/>
    <property type="match status" value="1"/>
</dbReference>
<dbReference type="InterPro" id="IPR051677">
    <property type="entry name" value="AfsR-DnrI-RedD_regulator"/>
</dbReference>
<evidence type="ECO:0000256" key="6">
    <source>
        <dbReference type="PROSITE-ProRule" id="PRU00339"/>
    </source>
</evidence>
<dbReference type="InterPro" id="IPR001867">
    <property type="entry name" value="OmpR/PhoB-type_DNA-bd"/>
</dbReference>
<dbReference type="Pfam" id="PF03704">
    <property type="entry name" value="BTAD"/>
    <property type="match status" value="1"/>
</dbReference>
<dbReference type="PROSITE" id="PS50005">
    <property type="entry name" value="TPR"/>
    <property type="match status" value="1"/>
</dbReference>
<dbReference type="InterPro" id="IPR036388">
    <property type="entry name" value="WH-like_DNA-bd_sf"/>
</dbReference>
<dbReference type="SUPFAM" id="SSF48452">
    <property type="entry name" value="TPR-like"/>
    <property type="match status" value="2"/>
</dbReference>
<dbReference type="InterPro" id="IPR019734">
    <property type="entry name" value="TPR_rpt"/>
</dbReference>
<dbReference type="GO" id="GO:0006355">
    <property type="term" value="P:regulation of DNA-templated transcription"/>
    <property type="evidence" value="ECO:0007669"/>
    <property type="project" value="InterPro"/>
</dbReference>
<dbReference type="Pfam" id="PF13424">
    <property type="entry name" value="TPR_12"/>
    <property type="match status" value="2"/>
</dbReference>
<name>A0A5J6FE68_9ACTN</name>
<dbReference type="SMART" id="SM01043">
    <property type="entry name" value="BTAD"/>
    <property type="match status" value="1"/>
</dbReference>
<evidence type="ECO:0000256" key="3">
    <source>
        <dbReference type="ARBA" id="ARBA00023015"/>
    </source>
</evidence>
<keyword evidence="10" id="KW-1185">Reference proteome</keyword>
<comment type="similarity">
    <text evidence="1">Belongs to the AfsR/DnrI/RedD regulatory family.</text>
</comment>
<dbReference type="AlphaFoldDB" id="A0A5J6FE68"/>
<organism evidence="9 10">
    <name type="scientific">Streptomyces nitrosporeus</name>
    <dbReference type="NCBI Taxonomy" id="28894"/>
    <lineage>
        <taxon>Bacteria</taxon>
        <taxon>Bacillati</taxon>
        <taxon>Actinomycetota</taxon>
        <taxon>Actinomycetes</taxon>
        <taxon>Kitasatosporales</taxon>
        <taxon>Streptomycetaceae</taxon>
        <taxon>Streptomyces</taxon>
    </lineage>
</organism>
<evidence type="ECO:0000256" key="2">
    <source>
        <dbReference type="ARBA" id="ARBA00023012"/>
    </source>
</evidence>
<keyword evidence="2" id="KW-0902">Two-component regulatory system</keyword>
<dbReference type="Proteomes" id="UP000326178">
    <property type="component" value="Chromosome"/>
</dbReference>
<evidence type="ECO:0000259" key="8">
    <source>
        <dbReference type="PROSITE" id="PS51755"/>
    </source>
</evidence>
<dbReference type="InterPro" id="IPR011990">
    <property type="entry name" value="TPR-like_helical_dom_sf"/>
</dbReference>
<dbReference type="PANTHER" id="PTHR35807">
    <property type="entry name" value="TRANSCRIPTIONAL REGULATOR REDD-RELATED"/>
    <property type="match status" value="1"/>
</dbReference>
<keyword evidence="3" id="KW-0805">Transcription regulation</keyword>
<keyword evidence="5" id="KW-0804">Transcription</keyword>
<accession>A0A5J6FE68</accession>
<dbReference type="SUPFAM" id="SSF46894">
    <property type="entry name" value="C-terminal effector domain of the bipartite response regulators"/>
    <property type="match status" value="1"/>
</dbReference>
<feature type="domain" description="OmpR/PhoB-type" evidence="8">
    <location>
        <begin position="1"/>
        <end position="93"/>
    </location>
</feature>
<evidence type="ECO:0000256" key="5">
    <source>
        <dbReference type="ARBA" id="ARBA00023163"/>
    </source>
</evidence>
<keyword evidence="4 7" id="KW-0238">DNA-binding</keyword>
<dbReference type="Gene3D" id="1.10.10.10">
    <property type="entry name" value="Winged helix-like DNA-binding domain superfamily/Winged helix DNA-binding domain"/>
    <property type="match status" value="1"/>
</dbReference>
<dbReference type="OrthoDB" id="581105at2"/>
<dbReference type="Gene3D" id="1.25.40.10">
    <property type="entry name" value="Tetratricopeptide repeat domain"/>
    <property type="match status" value="2"/>
</dbReference>
<evidence type="ECO:0000256" key="7">
    <source>
        <dbReference type="PROSITE-ProRule" id="PRU01091"/>
    </source>
</evidence>
<gene>
    <name evidence="9" type="ORF">CP967_23805</name>
</gene>
<dbReference type="SUPFAM" id="SSF52540">
    <property type="entry name" value="P-loop containing nucleoside triphosphate hydrolases"/>
    <property type="match status" value="1"/>
</dbReference>
<dbReference type="PROSITE" id="PS51755">
    <property type="entry name" value="OMPR_PHOB"/>
    <property type="match status" value="1"/>
</dbReference>
<dbReference type="CDD" id="cd15831">
    <property type="entry name" value="BTAD"/>
    <property type="match status" value="1"/>
</dbReference>
<evidence type="ECO:0000313" key="10">
    <source>
        <dbReference type="Proteomes" id="UP000326178"/>
    </source>
</evidence>
<dbReference type="InterPro" id="IPR005158">
    <property type="entry name" value="BTAD"/>
</dbReference>
<keyword evidence="6" id="KW-0802">TPR repeat</keyword>
<dbReference type="PRINTS" id="PR00364">
    <property type="entry name" value="DISEASERSIST"/>
</dbReference>
<dbReference type="GO" id="GO:0003677">
    <property type="term" value="F:DNA binding"/>
    <property type="evidence" value="ECO:0007669"/>
    <property type="project" value="UniProtKB-UniRule"/>
</dbReference>
<proteinExistence type="inferred from homology"/>
<dbReference type="InterPro" id="IPR027417">
    <property type="entry name" value="P-loop_NTPase"/>
</dbReference>